<dbReference type="Pfam" id="PF14278">
    <property type="entry name" value="TetR_C_8"/>
    <property type="match status" value="1"/>
</dbReference>
<keyword evidence="5" id="KW-1185">Reference proteome</keyword>
<sequence>MENKKTDRRVRRTKRMLLEGLMTLLLEKDIKDISVKELTDYADINRCTFYLHYKDVFHMLDTIEEELFTEFNRILDENFTQSECPTPLPILQDIFHYLLDNKKTVSALLGIHGDFAFVARIKKLLKERIKYAWSLESYKEENFEYYFSFIISGCLGLIETWVQNDFSRSPETMALLSNEMILSGIKAFS</sequence>
<dbReference type="InterPro" id="IPR039532">
    <property type="entry name" value="TetR_C_Firmicutes"/>
</dbReference>
<dbReference type="Gene3D" id="1.10.357.10">
    <property type="entry name" value="Tetracycline Repressor, domain 2"/>
    <property type="match status" value="1"/>
</dbReference>
<name>A0ABY5VFJ8_9FIRM</name>
<gene>
    <name evidence="4" type="ORF">NQ502_17550</name>
</gene>
<dbReference type="EMBL" id="CP102290">
    <property type="protein sequence ID" value="UWP59147.1"/>
    <property type="molecule type" value="Genomic_DNA"/>
</dbReference>
<feature type="domain" description="HTH tetR-type" evidence="3">
    <location>
        <begin position="11"/>
        <end position="71"/>
    </location>
</feature>
<proteinExistence type="predicted"/>
<dbReference type="RefSeq" id="WP_028528743.1">
    <property type="nucleotide sequence ID" value="NZ_CABLBR010000014.1"/>
</dbReference>
<reference evidence="4" key="1">
    <citation type="journal article" date="2022" name="Cell">
        <title>Design, construction, and in vivo augmentation of a complex gut microbiome.</title>
        <authorList>
            <person name="Cheng A.G."/>
            <person name="Ho P.Y."/>
            <person name="Aranda-Diaz A."/>
            <person name="Jain S."/>
            <person name="Yu F.B."/>
            <person name="Meng X."/>
            <person name="Wang M."/>
            <person name="Iakiviak M."/>
            <person name="Nagashima K."/>
            <person name="Zhao A."/>
            <person name="Murugkar P."/>
            <person name="Patil A."/>
            <person name="Atabakhsh K."/>
            <person name="Weakley A."/>
            <person name="Yan J."/>
            <person name="Brumbaugh A.R."/>
            <person name="Higginbottom S."/>
            <person name="Dimas A."/>
            <person name="Shiver A.L."/>
            <person name="Deutschbauer A."/>
            <person name="Neff N."/>
            <person name="Sonnenburg J.L."/>
            <person name="Huang K.C."/>
            <person name="Fischbach M.A."/>
        </authorList>
    </citation>
    <scope>NUCLEOTIDE SEQUENCE</scope>
    <source>
        <strain evidence="4">DSM 19829</strain>
    </source>
</reference>
<evidence type="ECO:0000313" key="5">
    <source>
        <dbReference type="Proteomes" id="UP001060164"/>
    </source>
</evidence>
<dbReference type="InterPro" id="IPR050624">
    <property type="entry name" value="HTH-type_Tx_Regulator"/>
</dbReference>
<keyword evidence="1 2" id="KW-0238">DNA-binding</keyword>
<dbReference type="PANTHER" id="PTHR43479:SF7">
    <property type="entry name" value="TETR-FAMILY TRANSCRIPTIONAL REGULATOR"/>
    <property type="match status" value="1"/>
</dbReference>
<dbReference type="InterPro" id="IPR001647">
    <property type="entry name" value="HTH_TetR"/>
</dbReference>
<dbReference type="PANTHER" id="PTHR43479">
    <property type="entry name" value="ACREF/ENVCD OPERON REPRESSOR-RELATED"/>
    <property type="match status" value="1"/>
</dbReference>
<organism evidence="4 5">
    <name type="scientific">Ruminococcus gauvreauii</name>
    <dbReference type="NCBI Taxonomy" id="438033"/>
    <lineage>
        <taxon>Bacteria</taxon>
        <taxon>Bacillati</taxon>
        <taxon>Bacillota</taxon>
        <taxon>Clostridia</taxon>
        <taxon>Eubacteriales</taxon>
        <taxon>Oscillospiraceae</taxon>
        <taxon>Ruminococcus</taxon>
    </lineage>
</organism>
<accession>A0ABY5VFJ8</accession>
<dbReference type="Proteomes" id="UP001060164">
    <property type="component" value="Chromosome"/>
</dbReference>
<protein>
    <submittedName>
        <fullName evidence="4">TetR/AcrR family transcriptional regulator</fullName>
    </submittedName>
</protein>
<feature type="DNA-binding region" description="H-T-H motif" evidence="2">
    <location>
        <begin position="34"/>
        <end position="53"/>
    </location>
</feature>
<dbReference type="SUPFAM" id="SSF46689">
    <property type="entry name" value="Homeodomain-like"/>
    <property type="match status" value="1"/>
</dbReference>
<dbReference type="PROSITE" id="PS50977">
    <property type="entry name" value="HTH_TETR_2"/>
    <property type="match status" value="1"/>
</dbReference>
<evidence type="ECO:0000259" key="3">
    <source>
        <dbReference type="PROSITE" id="PS50977"/>
    </source>
</evidence>
<dbReference type="InterPro" id="IPR009057">
    <property type="entry name" value="Homeodomain-like_sf"/>
</dbReference>
<evidence type="ECO:0000256" key="1">
    <source>
        <dbReference type="ARBA" id="ARBA00023125"/>
    </source>
</evidence>
<evidence type="ECO:0000313" key="4">
    <source>
        <dbReference type="EMBL" id="UWP59147.1"/>
    </source>
</evidence>
<evidence type="ECO:0000256" key="2">
    <source>
        <dbReference type="PROSITE-ProRule" id="PRU00335"/>
    </source>
</evidence>